<feature type="region of interest" description="Disordered" evidence="1">
    <location>
        <begin position="249"/>
        <end position="325"/>
    </location>
</feature>
<evidence type="ECO:0000259" key="2">
    <source>
        <dbReference type="Pfam" id="PF15901"/>
    </source>
</evidence>
<evidence type="ECO:0000313" key="3">
    <source>
        <dbReference type="EMBL" id="CAK0863959.1"/>
    </source>
</evidence>
<gene>
    <name evidence="3" type="ORF">PCOR1329_LOCUS51959</name>
</gene>
<organism evidence="3 4">
    <name type="scientific">Prorocentrum cordatum</name>
    <dbReference type="NCBI Taxonomy" id="2364126"/>
    <lineage>
        <taxon>Eukaryota</taxon>
        <taxon>Sar</taxon>
        <taxon>Alveolata</taxon>
        <taxon>Dinophyceae</taxon>
        <taxon>Prorocentrales</taxon>
        <taxon>Prorocentraceae</taxon>
        <taxon>Prorocentrum</taxon>
    </lineage>
</organism>
<evidence type="ECO:0000256" key="1">
    <source>
        <dbReference type="SAM" id="MobiDB-lite"/>
    </source>
</evidence>
<dbReference type="Pfam" id="PF15901">
    <property type="entry name" value="Sortilin_C"/>
    <property type="match status" value="1"/>
</dbReference>
<dbReference type="Gene3D" id="2.10.70.80">
    <property type="match status" value="1"/>
</dbReference>
<reference evidence="3" key="1">
    <citation type="submission" date="2023-10" db="EMBL/GenBank/DDBJ databases">
        <authorList>
            <person name="Chen Y."/>
            <person name="Shah S."/>
            <person name="Dougan E. K."/>
            <person name="Thang M."/>
            <person name="Chan C."/>
        </authorList>
    </citation>
    <scope>NUCLEOTIDE SEQUENCE [LARGE SCALE GENOMIC DNA]</scope>
</reference>
<protein>
    <recommendedName>
        <fullName evidence="2">Sortilin C-terminal domain-containing protein</fullName>
    </recommendedName>
</protein>
<keyword evidence="4" id="KW-1185">Reference proteome</keyword>
<comment type="caution">
    <text evidence="3">The sequence shown here is derived from an EMBL/GenBank/DDBJ whole genome shotgun (WGS) entry which is preliminary data.</text>
</comment>
<dbReference type="PANTHER" id="PTHR12106">
    <property type="entry name" value="SORTILIN RELATED"/>
    <property type="match status" value="1"/>
</dbReference>
<feature type="compositionally biased region" description="Basic residues" evidence="1">
    <location>
        <begin position="268"/>
        <end position="281"/>
    </location>
</feature>
<feature type="compositionally biased region" description="Basic residues" evidence="1">
    <location>
        <begin position="291"/>
        <end position="307"/>
    </location>
</feature>
<dbReference type="PANTHER" id="PTHR12106:SF27">
    <property type="entry name" value="SORTILIN-RELATED RECEPTOR"/>
    <property type="match status" value="1"/>
</dbReference>
<dbReference type="InterPro" id="IPR031777">
    <property type="entry name" value="Sortilin_C"/>
</dbReference>
<evidence type="ECO:0000313" key="4">
    <source>
        <dbReference type="Proteomes" id="UP001189429"/>
    </source>
</evidence>
<accession>A0ABN9UVD7</accession>
<dbReference type="InterPro" id="IPR050310">
    <property type="entry name" value="VPS10-sortilin"/>
</dbReference>
<sequence length="325" mass="34360">MAFDALGFPACTGAWAADSVSSDYETWSPSDGSRSDKCLLGAQTSYTRRKQTSACFNGMEFERPVEQKACSCTQEDYACDMGFVRSVGSTECVYGGPDMMPARLLPEVCTGSYQASAYRKVAGDKCQGGWSPDKAEVPCPGGSAPLGHAKYALAGVVLLGVLYVGAGKLSESRSGFGEFTAKESSWAPLSLLSAVAMLGGCLARFSSKSRSFGGNSYRPVGKDEFDVDLAGDGASLNDFLDEADYDSPPPHVYGATAEEHAARAPQARARRRPSPRRRARGARAGAEAARAGRRRAAAPRGGRRRRGPAVSGQPSVEASYRMGSE</sequence>
<dbReference type="Gene3D" id="3.30.60.270">
    <property type="match status" value="1"/>
</dbReference>
<proteinExistence type="predicted"/>
<name>A0ABN9UVD7_9DINO</name>
<feature type="domain" description="Sortilin C-terminal" evidence="2">
    <location>
        <begin position="11"/>
        <end position="139"/>
    </location>
</feature>
<dbReference type="EMBL" id="CAUYUJ010016317">
    <property type="protein sequence ID" value="CAK0863959.1"/>
    <property type="molecule type" value="Genomic_DNA"/>
</dbReference>
<dbReference type="Proteomes" id="UP001189429">
    <property type="component" value="Unassembled WGS sequence"/>
</dbReference>